<dbReference type="EMBL" id="CP121196">
    <property type="protein sequence ID" value="XBH15767.1"/>
    <property type="molecule type" value="Genomic_DNA"/>
</dbReference>
<dbReference type="PANTHER" id="PTHR42852">
    <property type="entry name" value="THIOL:DISULFIDE INTERCHANGE PROTEIN DSBE"/>
    <property type="match status" value="1"/>
</dbReference>
<organism evidence="2">
    <name type="scientific">Telmatobacter sp. DSM 110680</name>
    <dbReference type="NCBI Taxonomy" id="3036704"/>
    <lineage>
        <taxon>Bacteria</taxon>
        <taxon>Pseudomonadati</taxon>
        <taxon>Acidobacteriota</taxon>
        <taxon>Terriglobia</taxon>
        <taxon>Terriglobales</taxon>
        <taxon>Acidobacteriaceae</taxon>
        <taxon>Telmatobacter</taxon>
    </lineage>
</organism>
<evidence type="ECO:0000259" key="1">
    <source>
        <dbReference type="PROSITE" id="PS51352"/>
    </source>
</evidence>
<dbReference type="GO" id="GO:0016209">
    <property type="term" value="F:antioxidant activity"/>
    <property type="evidence" value="ECO:0007669"/>
    <property type="project" value="InterPro"/>
</dbReference>
<evidence type="ECO:0000313" key="2">
    <source>
        <dbReference type="EMBL" id="XBH15767.1"/>
    </source>
</evidence>
<dbReference type="PROSITE" id="PS51257">
    <property type="entry name" value="PROKAR_LIPOPROTEIN"/>
    <property type="match status" value="1"/>
</dbReference>
<dbReference type="InterPro" id="IPR036249">
    <property type="entry name" value="Thioredoxin-like_sf"/>
</dbReference>
<dbReference type="Gene3D" id="3.40.30.10">
    <property type="entry name" value="Glutaredoxin"/>
    <property type="match status" value="1"/>
</dbReference>
<proteinExistence type="predicted"/>
<dbReference type="PROSITE" id="PS51352">
    <property type="entry name" value="THIOREDOXIN_2"/>
    <property type="match status" value="1"/>
</dbReference>
<dbReference type="Pfam" id="PF00578">
    <property type="entry name" value="AhpC-TSA"/>
    <property type="match status" value="1"/>
</dbReference>
<dbReference type="AlphaFoldDB" id="A0AAU7DF46"/>
<dbReference type="InterPro" id="IPR013766">
    <property type="entry name" value="Thioredoxin_domain"/>
</dbReference>
<dbReference type="PANTHER" id="PTHR42852:SF13">
    <property type="entry name" value="PROTEIN DIPZ"/>
    <property type="match status" value="1"/>
</dbReference>
<reference evidence="2" key="1">
    <citation type="submission" date="2023-03" db="EMBL/GenBank/DDBJ databases">
        <title>Edaphobacter sp.</title>
        <authorList>
            <person name="Huber K.J."/>
            <person name="Papendorf J."/>
            <person name="Pilke C."/>
            <person name="Bunk B."/>
            <person name="Sproeer C."/>
            <person name="Pester M."/>
        </authorList>
    </citation>
    <scope>NUCLEOTIDE SEQUENCE</scope>
    <source>
        <strain evidence="2">DSM 110680</strain>
    </source>
</reference>
<dbReference type="InterPro" id="IPR000866">
    <property type="entry name" value="AhpC/TSA"/>
</dbReference>
<gene>
    <name evidence="2" type="ORF">P8935_14430</name>
</gene>
<dbReference type="InterPro" id="IPR050553">
    <property type="entry name" value="Thioredoxin_ResA/DsbE_sf"/>
</dbReference>
<dbReference type="GO" id="GO:0016491">
    <property type="term" value="F:oxidoreductase activity"/>
    <property type="evidence" value="ECO:0007669"/>
    <property type="project" value="InterPro"/>
</dbReference>
<protein>
    <submittedName>
        <fullName evidence="2">TlpA disulfide reductase family protein</fullName>
    </submittedName>
</protein>
<dbReference type="CDD" id="cd02966">
    <property type="entry name" value="TlpA_like_family"/>
    <property type="match status" value="1"/>
</dbReference>
<dbReference type="RefSeq" id="WP_348260998.1">
    <property type="nucleotide sequence ID" value="NZ_CP121196.1"/>
</dbReference>
<sequence>MRFPGFIAYGSLLSLTLACGCDRGARPANADKVAPDFTVSDGENTIRLANYRGKVVLLNFWWSQCPPCIQETPALEQLHHDRPDLAILAVSIDSDPGSYRRFINRYHVDVSTVRDPDQTVAKLYGTEGWPETYIIDRQGVIRRKIVGDPDWSNPEIRNYLNSL</sequence>
<feature type="domain" description="Thioredoxin" evidence="1">
    <location>
        <begin position="28"/>
        <end position="163"/>
    </location>
</feature>
<accession>A0AAU7DF46</accession>
<dbReference type="SUPFAM" id="SSF52833">
    <property type="entry name" value="Thioredoxin-like"/>
    <property type="match status" value="1"/>
</dbReference>
<name>A0AAU7DF46_9BACT</name>